<comment type="caution">
    <text evidence="2">The sequence shown here is derived from an EMBL/GenBank/DDBJ whole genome shotgun (WGS) entry which is preliminary data.</text>
</comment>
<gene>
    <name evidence="2" type="ORF">C0Q70_04887</name>
</gene>
<keyword evidence="3" id="KW-1185">Reference proteome</keyword>
<feature type="region of interest" description="Disordered" evidence="1">
    <location>
        <begin position="1"/>
        <end position="67"/>
    </location>
</feature>
<proteinExistence type="predicted"/>
<feature type="region of interest" description="Disordered" evidence="1">
    <location>
        <begin position="80"/>
        <end position="108"/>
    </location>
</feature>
<feature type="compositionally biased region" description="Acidic residues" evidence="1">
    <location>
        <begin position="94"/>
        <end position="108"/>
    </location>
</feature>
<protein>
    <submittedName>
        <fullName evidence="2">Uncharacterized protein</fullName>
    </submittedName>
</protein>
<evidence type="ECO:0000313" key="2">
    <source>
        <dbReference type="EMBL" id="PVD33629.1"/>
    </source>
</evidence>
<dbReference type="Proteomes" id="UP000245119">
    <property type="component" value="Linkage Group LG3"/>
</dbReference>
<feature type="compositionally biased region" description="Polar residues" evidence="1">
    <location>
        <begin position="1"/>
        <end position="10"/>
    </location>
</feature>
<evidence type="ECO:0000313" key="3">
    <source>
        <dbReference type="Proteomes" id="UP000245119"/>
    </source>
</evidence>
<sequence length="108" mass="11530">MGGTLETSGRVTRPVQMSEMVEEDGLGGGPRSQQSHPEIPGARTRALAHTPARACTPGGNRKQRKRSQALMQCCCSHLSCSPPSKLQQPHSSSDENDAVYDDNGDLAL</sequence>
<name>A0A2T7PJL5_POMCA</name>
<dbReference type="EMBL" id="PZQS01000003">
    <property type="protein sequence ID" value="PVD33629.1"/>
    <property type="molecule type" value="Genomic_DNA"/>
</dbReference>
<reference evidence="2 3" key="1">
    <citation type="submission" date="2018-04" db="EMBL/GenBank/DDBJ databases">
        <title>The genome of golden apple snail Pomacea canaliculata provides insight into stress tolerance and invasive adaptation.</title>
        <authorList>
            <person name="Liu C."/>
            <person name="Liu B."/>
            <person name="Ren Y."/>
            <person name="Zhang Y."/>
            <person name="Wang H."/>
            <person name="Li S."/>
            <person name="Jiang F."/>
            <person name="Yin L."/>
            <person name="Zhang G."/>
            <person name="Qian W."/>
            <person name="Fan W."/>
        </authorList>
    </citation>
    <scope>NUCLEOTIDE SEQUENCE [LARGE SCALE GENOMIC DNA]</scope>
    <source>
        <strain evidence="2">SZHN2017</strain>
        <tissue evidence="2">Muscle</tissue>
    </source>
</reference>
<evidence type="ECO:0000256" key="1">
    <source>
        <dbReference type="SAM" id="MobiDB-lite"/>
    </source>
</evidence>
<dbReference type="AlphaFoldDB" id="A0A2T7PJL5"/>
<accession>A0A2T7PJL5</accession>
<organism evidence="2 3">
    <name type="scientific">Pomacea canaliculata</name>
    <name type="common">Golden apple snail</name>
    <dbReference type="NCBI Taxonomy" id="400727"/>
    <lineage>
        <taxon>Eukaryota</taxon>
        <taxon>Metazoa</taxon>
        <taxon>Spiralia</taxon>
        <taxon>Lophotrochozoa</taxon>
        <taxon>Mollusca</taxon>
        <taxon>Gastropoda</taxon>
        <taxon>Caenogastropoda</taxon>
        <taxon>Architaenioglossa</taxon>
        <taxon>Ampullarioidea</taxon>
        <taxon>Ampullariidae</taxon>
        <taxon>Pomacea</taxon>
    </lineage>
</organism>